<dbReference type="Pfam" id="PF03637">
    <property type="entry name" value="Mob1_phocein"/>
    <property type="match status" value="2"/>
</dbReference>
<feature type="binding site" evidence="1">
    <location>
        <position position="302"/>
    </location>
    <ligand>
        <name>Zn(2+)</name>
        <dbReference type="ChEBI" id="CHEBI:29105"/>
    </ligand>
</feature>
<dbReference type="InterPro" id="IPR036703">
    <property type="entry name" value="MOB_kinase_act_sf"/>
</dbReference>
<feature type="compositionally biased region" description="Basic and acidic residues" evidence="2">
    <location>
        <begin position="25"/>
        <end position="35"/>
    </location>
</feature>
<feature type="region of interest" description="Disordered" evidence="2">
    <location>
        <begin position="156"/>
        <end position="214"/>
    </location>
</feature>
<keyword evidence="1" id="KW-0479">Metal-binding</keyword>
<dbReference type="Gene3D" id="1.20.140.30">
    <property type="entry name" value="MOB kinase activator"/>
    <property type="match status" value="1"/>
</dbReference>
<dbReference type="SUPFAM" id="SSF101152">
    <property type="entry name" value="Mob1/phocein"/>
    <property type="match status" value="1"/>
</dbReference>
<keyword evidence="1" id="KW-0862">Zinc</keyword>
<proteinExistence type="predicted"/>
<dbReference type="InterPro" id="IPR005301">
    <property type="entry name" value="MOB_kinase_act_fam"/>
</dbReference>
<feature type="compositionally biased region" description="Polar residues" evidence="2">
    <location>
        <begin position="53"/>
        <end position="64"/>
    </location>
</feature>
<gene>
    <name evidence="3" type="ORF">FPANT_8264</name>
</gene>
<organism evidence="3 4">
    <name type="scientific">Fusarium pseudoanthophilum</name>
    <dbReference type="NCBI Taxonomy" id="48495"/>
    <lineage>
        <taxon>Eukaryota</taxon>
        <taxon>Fungi</taxon>
        <taxon>Dikarya</taxon>
        <taxon>Ascomycota</taxon>
        <taxon>Pezizomycotina</taxon>
        <taxon>Sordariomycetes</taxon>
        <taxon>Hypocreomycetidae</taxon>
        <taxon>Hypocreales</taxon>
        <taxon>Nectriaceae</taxon>
        <taxon>Fusarium</taxon>
        <taxon>Fusarium fujikuroi species complex</taxon>
    </lineage>
</organism>
<dbReference type="AlphaFoldDB" id="A0A8H5L2G1"/>
<evidence type="ECO:0000256" key="2">
    <source>
        <dbReference type="SAM" id="MobiDB-lite"/>
    </source>
</evidence>
<dbReference type="PANTHER" id="PTHR22599">
    <property type="entry name" value="MPS ONE BINDER KINASE ACTIVATOR-LIKE MOB"/>
    <property type="match status" value="1"/>
</dbReference>
<feature type="binding site" evidence="1">
    <location>
        <position position="297"/>
    </location>
    <ligand>
        <name>Zn(2+)</name>
        <dbReference type="ChEBI" id="CHEBI:29105"/>
    </ligand>
</feature>
<protein>
    <submittedName>
        <fullName evidence="3">Maintenance of ploidy mob2</fullName>
    </submittedName>
</protein>
<evidence type="ECO:0000256" key="1">
    <source>
        <dbReference type="PIRSR" id="PIRSR605301-1"/>
    </source>
</evidence>
<feature type="compositionally biased region" description="Polar residues" evidence="2">
    <location>
        <begin position="184"/>
        <end position="193"/>
    </location>
</feature>
<name>A0A8H5L2G1_9HYPO</name>
<evidence type="ECO:0000313" key="3">
    <source>
        <dbReference type="EMBL" id="KAF5583061.1"/>
    </source>
</evidence>
<comment type="caution">
    <text evidence="3">The sequence shown here is derived from an EMBL/GenBank/DDBJ whole genome shotgun (WGS) entry which is preliminary data.</text>
</comment>
<feature type="compositionally biased region" description="Polar residues" evidence="2">
    <location>
        <begin position="160"/>
        <end position="175"/>
    </location>
</feature>
<reference evidence="3 4" key="1">
    <citation type="submission" date="2020-05" db="EMBL/GenBank/DDBJ databases">
        <title>Identification and distribution of gene clusters putatively required for synthesis of sphingolipid metabolism inhibitors in phylogenetically diverse species of the filamentous fungus Fusarium.</title>
        <authorList>
            <person name="Kim H.-S."/>
            <person name="Busman M."/>
            <person name="Brown D.W."/>
            <person name="Divon H."/>
            <person name="Uhlig S."/>
            <person name="Proctor R.H."/>
        </authorList>
    </citation>
    <scope>NUCLEOTIDE SEQUENCE [LARGE SCALE GENOMIC DNA]</scope>
    <source>
        <strain evidence="3 4">NRRL 25211</strain>
    </source>
</reference>
<feature type="region of interest" description="Disordered" evidence="2">
    <location>
        <begin position="1"/>
        <end position="106"/>
    </location>
</feature>
<dbReference type="SMART" id="SM01388">
    <property type="entry name" value="Mob1_phocein"/>
    <property type="match status" value="1"/>
</dbReference>
<feature type="binding site" evidence="1">
    <location>
        <position position="407"/>
    </location>
    <ligand>
        <name>Zn(2+)</name>
        <dbReference type="ChEBI" id="CHEBI:29105"/>
    </ligand>
</feature>
<evidence type="ECO:0000313" key="4">
    <source>
        <dbReference type="Proteomes" id="UP000544095"/>
    </source>
</evidence>
<dbReference type="EMBL" id="JAAOAR010000414">
    <property type="protein sequence ID" value="KAF5583061.1"/>
    <property type="molecule type" value="Genomic_DNA"/>
</dbReference>
<keyword evidence="4" id="KW-1185">Reference proteome</keyword>
<dbReference type="Proteomes" id="UP000544095">
    <property type="component" value="Unassembled WGS sequence"/>
</dbReference>
<feature type="binding site" evidence="1">
    <location>
        <position position="412"/>
    </location>
    <ligand>
        <name>Zn(2+)</name>
        <dbReference type="ChEBI" id="CHEBI:29105"/>
    </ligand>
</feature>
<sequence>MAGVSRWSPSNALKQAWRASGDKQSQSRETSREASGDGMRWMRCTSPLFINLGSPSPDTDTSKTPFLKPTPAADSYRIRSDIDPDNNTQSQPGGRHYPTTAQASHRTYPNTDLSAFSLYLGSPRGILLRHLCSRFHPAFLSTMSNLFSGINARFRGGSAKPSSGPQKSPTGSTASQPPPPELPTQGSQSSSASLAPKVPPLPNSPSLAQTIGMDDSSGVMSGDELISSYHLPRPLPLWLNAQYAKHIVKGNFMTLSARPKTVEQGEWIAHQVVEHYRNLWNFVRVLHEKEDDGTSICNSTSCPRMSAGANHSFTWLNRNREPVELPAYEYMTLMQRWISGKIDDTNIFPTDASGVSYAHNPSITTTPLSQLSNPGEPEYIGKRSGFPDKFVDICQMIFRQMFRVYAHLYWAHFTEPFYHLNLEKQLNSCFSHFILTATALDMLKPAELEPMQPLIDLWAANGTFPPESKAYEYANIRAGERLLQLSNVPQ</sequence>
<accession>A0A8H5L2G1</accession>